<comment type="caution">
    <text evidence="2">The sequence shown here is derived from an EMBL/GenBank/DDBJ whole genome shotgun (WGS) entry which is preliminary data.</text>
</comment>
<reference evidence="3" key="1">
    <citation type="journal article" date="2019" name="Int. J. Syst. Evol. Microbiol.">
        <title>The Global Catalogue of Microorganisms (GCM) 10K type strain sequencing project: providing services to taxonomists for standard genome sequencing and annotation.</title>
        <authorList>
            <consortium name="The Broad Institute Genomics Platform"/>
            <consortium name="The Broad Institute Genome Sequencing Center for Infectious Disease"/>
            <person name="Wu L."/>
            <person name="Ma J."/>
        </authorList>
    </citation>
    <scope>NUCLEOTIDE SEQUENCE [LARGE SCALE GENOMIC DNA]</scope>
    <source>
        <strain evidence="3">CGMCC 4.7638</strain>
    </source>
</reference>
<proteinExistence type="predicted"/>
<accession>A0ABW5HWH1</accession>
<evidence type="ECO:0000256" key="1">
    <source>
        <dbReference type="SAM" id="MobiDB-lite"/>
    </source>
</evidence>
<dbReference type="EMBL" id="JBHUKQ010000009">
    <property type="protein sequence ID" value="MFD2481046.1"/>
    <property type="molecule type" value="Genomic_DNA"/>
</dbReference>
<organism evidence="2 3">
    <name type="scientific">Amycolatopsis albidoflavus</name>
    <dbReference type="NCBI Taxonomy" id="102226"/>
    <lineage>
        <taxon>Bacteria</taxon>
        <taxon>Bacillati</taxon>
        <taxon>Actinomycetota</taxon>
        <taxon>Actinomycetes</taxon>
        <taxon>Pseudonocardiales</taxon>
        <taxon>Pseudonocardiaceae</taxon>
        <taxon>Amycolatopsis</taxon>
    </lineage>
</organism>
<dbReference type="Pfam" id="PF12079">
    <property type="entry name" value="DUF3558"/>
    <property type="match status" value="1"/>
</dbReference>
<evidence type="ECO:0000313" key="2">
    <source>
        <dbReference type="EMBL" id="MFD2481046.1"/>
    </source>
</evidence>
<sequence length="218" mass="22471">MSIANTSTISQDSSGPKETGERAGRMAASGKIRSVMKLSFVALLGGMLLLAGCSAAPAPVTESSAPPEVSQGPPPLNVRKYEQDPCALLPQPEEVFNAVRNRKTTGAILPACTWNDSKNSTLTIGFLPAQGGLAAIGRNLTSTGYFDPAPEIDDYPAAYTNVLDNRGQGGCQIAVGVQADEAFTSSVMLLPRSPSYGDPCSVALKAAQAVVATLKAGS</sequence>
<keyword evidence="3" id="KW-1185">Reference proteome</keyword>
<name>A0ABW5HWH1_9PSEU</name>
<dbReference type="Proteomes" id="UP001597542">
    <property type="component" value="Unassembled WGS sequence"/>
</dbReference>
<dbReference type="InterPro" id="IPR024520">
    <property type="entry name" value="DUF3558"/>
</dbReference>
<gene>
    <name evidence="2" type="ORF">ACFSUT_12225</name>
</gene>
<dbReference type="RefSeq" id="WP_344270337.1">
    <property type="nucleotide sequence ID" value="NZ_BAAAHV010000008.1"/>
</dbReference>
<protein>
    <submittedName>
        <fullName evidence="2">DUF3558 domain-containing protein</fullName>
    </submittedName>
</protein>
<evidence type="ECO:0000313" key="3">
    <source>
        <dbReference type="Proteomes" id="UP001597542"/>
    </source>
</evidence>
<feature type="region of interest" description="Disordered" evidence="1">
    <location>
        <begin position="1"/>
        <end position="28"/>
    </location>
</feature>
<feature type="compositionally biased region" description="Polar residues" evidence="1">
    <location>
        <begin position="1"/>
        <end position="16"/>
    </location>
</feature>